<name>A0A0R1UE31_9LACO</name>
<proteinExistence type="predicted"/>
<dbReference type="Proteomes" id="UP000050816">
    <property type="component" value="Unassembled WGS sequence"/>
</dbReference>
<reference evidence="1 2" key="1">
    <citation type="journal article" date="2015" name="Genome Announc.">
        <title>Expanding the biotechnology potential of lactobacilli through comparative genomics of 213 strains and associated genera.</title>
        <authorList>
            <person name="Sun Z."/>
            <person name="Harris H.M."/>
            <person name="McCann A."/>
            <person name="Guo C."/>
            <person name="Argimon S."/>
            <person name="Zhang W."/>
            <person name="Yang X."/>
            <person name="Jeffery I.B."/>
            <person name="Cooney J.C."/>
            <person name="Kagawa T.F."/>
            <person name="Liu W."/>
            <person name="Song Y."/>
            <person name="Salvetti E."/>
            <person name="Wrobel A."/>
            <person name="Rasinkangas P."/>
            <person name="Parkhill J."/>
            <person name="Rea M.C."/>
            <person name="O'Sullivan O."/>
            <person name="Ritari J."/>
            <person name="Douillard F.P."/>
            <person name="Paul Ross R."/>
            <person name="Yang R."/>
            <person name="Briner A.E."/>
            <person name="Felis G.E."/>
            <person name="de Vos W.M."/>
            <person name="Barrangou R."/>
            <person name="Klaenhammer T.R."/>
            <person name="Caufield P.W."/>
            <person name="Cui Y."/>
            <person name="Zhang H."/>
            <person name="O'Toole P.W."/>
        </authorList>
    </citation>
    <scope>NUCLEOTIDE SEQUENCE [LARGE SCALE GENOMIC DNA]</scope>
    <source>
        <strain evidence="1 2">DSM 15946</strain>
    </source>
</reference>
<accession>A0A0R1UE31</accession>
<gene>
    <name evidence="1" type="ORF">FC43_GL001125</name>
</gene>
<evidence type="ECO:0000313" key="2">
    <source>
        <dbReference type="Proteomes" id="UP000050816"/>
    </source>
</evidence>
<dbReference type="AlphaFoldDB" id="A0A0R1UE31"/>
<protein>
    <submittedName>
        <fullName evidence="1">Uncharacterized protein</fullName>
    </submittedName>
</protein>
<evidence type="ECO:0000313" key="1">
    <source>
        <dbReference type="EMBL" id="KRL91702.1"/>
    </source>
</evidence>
<dbReference type="PATRIC" id="fig|1423760.3.peg.1190"/>
<organism evidence="1 2">
    <name type="scientific">Limosilactobacillus ingluviei DSM 15946</name>
    <dbReference type="NCBI Taxonomy" id="1423760"/>
    <lineage>
        <taxon>Bacteria</taxon>
        <taxon>Bacillati</taxon>
        <taxon>Bacillota</taxon>
        <taxon>Bacilli</taxon>
        <taxon>Lactobacillales</taxon>
        <taxon>Lactobacillaceae</taxon>
        <taxon>Limosilactobacillus</taxon>
    </lineage>
</organism>
<dbReference type="RefSeq" id="WP_235807580.1">
    <property type="nucleotide sequence ID" value="NZ_AZFK01000018.1"/>
</dbReference>
<sequence>MDKNHILSPGTLNNGNTYLAKVRVIINNQTGEQSEWSPEIRFTCYDTPVIRFDTIDQKQFIYTNDVLMSALYSQKQNEPVEHYQFTLYDQRHVILQRYPERVPTAASPTRFSERVSDLEKGRLYYIGLKVQTKHDIIYEKLQEFTAQYISPSISGVVQPRMNKDDGQIVVDLFLKQLLGTSARAYVPKRDNSAPTHYTYWKDDYVVVPKENPLMFTNLAMAKARGWIAKIWLMNVQNGVFLDFAPKESKGNHIKFVKYDDYITCEKVFGNVKYVTRSNKIPGLKLRPFFMFIRVHAYRVEIVIQPDTTYAGDDGDSGGKQQNELSEYPNVTKSTQALIDAQNAKMTAALNQLHATHNAEWQKYATQVEALITSARAGIYSHNELRDRIQEIDNRYWKYFNEVEMVNYWKEIKRVNDENEAAYKAYREEYIYRVYEVLYNIQHGSMTLADGRDKLNSYNTVYGMILREIIDFNAPRMTFENFAKNYNKYLDDYGIIDSPRL</sequence>
<comment type="caution">
    <text evidence="1">The sequence shown here is derived from an EMBL/GenBank/DDBJ whole genome shotgun (WGS) entry which is preliminary data.</text>
</comment>
<dbReference type="EMBL" id="AZFK01000018">
    <property type="protein sequence ID" value="KRL91702.1"/>
    <property type="molecule type" value="Genomic_DNA"/>
</dbReference>